<dbReference type="PANTHER" id="PTHR33164:SF64">
    <property type="entry name" value="TRANSCRIPTIONAL REGULATOR SLYA"/>
    <property type="match status" value="1"/>
</dbReference>
<dbReference type="PANTHER" id="PTHR33164">
    <property type="entry name" value="TRANSCRIPTIONAL REGULATOR, MARR FAMILY"/>
    <property type="match status" value="1"/>
</dbReference>
<dbReference type="SUPFAM" id="SSF46785">
    <property type="entry name" value="Winged helix' DNA-binding domain"/>
    <property type="match status" value="1"/>
</dbReference>
<accession>A0ABR6XEV9</accession>
<feature type="domain" description="HTH marR-type" evidence="4">
    <location>
        <begin position="8"/>
        <end position="141"/>
    </location>
</feature>
<organism evidence="5 6">
    <name type="scientific">Undibacterium aquatile</name>
    <dbReference type="NCBI Taxonomy" id="1537398"/>
    <lineage>
        <taxon>Bacteria</taxon>
        <taxon>Pseudomonadati</taxon>
        <taxon>Pseudomonadota</taxon>
        <taxon>Betaproteobacteria</taxon>
        <taxon>Burkholderiales</taxon>
        <taxon>Oxalobacteraceae</taxon>
        <taxon>Undibacterium</taxon>
    </lineage>
</organism>
<dbReference type="InterPro" id="IPR036388">
    <property type="entry name" value="WH-like_DNA-bd_sf"/>
</dbReference>
<evidence type="ECO:0000256" key="2">
    <source>
        <dbReference type="ARBA" id="ARBA00023125"/>
    </source>
</evidence>
<keyword evidence="6" id="KW-1185">Reference proteome</keyword>
<dbReference type="SMART" id="SM00347">
    <property type="entry name" value="HTH_MARR"/>
    <property type="match status" value="1"/>
</dbReference>
<dbReference type="InterPro" id="IPR039422">
    <property type="entry name" value="MarR/SlyA-like"/>
</dbReference>
<gene>
    <name evidence="5" type="ORF">H8K26_07590</name>
</gene>
<dbReference type="PROSITE" id="PS01117">
    <property type="entry name" value="HTH_MARR_1"/>
    <property type="match status" value="1"/>
</dbReference>
<reference evidence="5 6" key="1">
    <citation type="submission" date="2020-08" db="EMBL/GenBank/DDBJ databases">
        <title>Novel species isolated from subtropical streams in China.</title>
        <authorList>
            <person name="Lu H."/>
        </authorList>
    </citation>
    <scope>NUCLEOTIDE SEQUENCE [LARGE SCALE GENOMIC DNA]</scope>
    <source>
        <strain evidence="5 6">CCTCC AB 2015119</strain>
    </source>
</reference>
<sequence>MTRYDKTLMSLTHTLIQVGRAYKSAADQMTADFHLSHASAWPVLMISRLGDGVRPGKVAQAVGIEPPSMVRLIDQLIDSGLVLKQDDPTDRRAKALFLTAEGKQVAERLEAALLPFRRELFSDIPQADVEACLRVLNKLNGQLTETPTE</sequence>
<evidence type="ECO:0000256" key="1">
    <source>
        <dbReference type="ARBA" id="ARBA00023015"/>
    </source>
</evidence>
<dbReference type="PRINTS" id="PR00598">
    <property type="entry name" value="HTHMARR"/>
</dbReference>
<proteinExistence type="predicted"/>
<dbReference type="InterPro" id="IPR023187">
    <property type="entry name" value="Tscrpt_reg_MarR-type_CS"/>
</dbReference>
<keyword evidence="3" id="KW-0804">Transcription</keyword>
<dbReference type="Gene3D" id="1.10.10.10">
    <property type="entry name" value="Winged helix-like DNA-binding domain superfamily/Winged helix DNA-binding domain"/>
    <property type="match status" value="1"/>
</dbReference>
<evidence type="ECO:0000259" key="4">
    <source>
        <dbReference type="PROSITE" id="PS50995"/>
    </source>
</evidence>
<dbReference type="EMBL" id="JACOFT010000002">
    <property type="protein sequence ID" value="MBC3811302.1"/>
    <property type="molecule type" value="Genomic_DNA"/>
</dbReference>
<evidence type="ECO:0000313" key="6">
    <source>
        <dbReference type="Proteomes" id="UP000637632"/>
    </source>
</evidence>
<dbReference type="InterPro" id="IPR036390">
    <property type="entry name" value="WH_DNA-bd_sf"/>
</dbReference>
<dbReference type="InterPro" id="IPR000835">
    <property type="entry name" value="HTH_MarR-typ"/>
</dbReference>
<protein>
    <submittedName>
        <fullName evidence="5">MarR family transcriptional regulator</fullName>
    </submittedName>
</protein>
<keyword evidence="1" id="KW-0805">Transcription regulation</keyword>
<dbReference type="PROSITE" id="PS50995">
    <property type="entry name" value="HTH_MARR_2"/>
    <property type="match status" value="1"/>
</dbReference>
<dbReference type="RefSeq" id="WP_190478491.1">
    <property type="nucleotide sequence ID" value="NZ_JACOFT010000002.1"/>
</dbReference>
<evidence type="ECO:0000256" key="3">
    <source>
        <dbReference type="ARBA" id="ARBA00023163"/>
    </source>
</evidence>
<evidence type="ECO:0000313" key="5">
    <source>
        <dbReference type="EMBL" id="MBC3811302.1"/>
    </source>
</evidence>
<keyword evidence="2" id="KW-0238">DNA-binding</keyword>
<dbReference type="Pfam" id="PF01047">
    <property type="entry name" value="MarR"/>
    <property type="match status" value="1"/>
</dbReference>
<comment type="caution">
    <text evidence="5">The sequence shown here is derived from an EMBL/GenBank/DDBJ whole genome shotgun (WGS) entry which is preliminary data.</text>
</comment>
<name>A0ABR6XEV9_9BURK</name>
<dbReference type="Proteomes" id="UP000637632">
    <property type="component" value="Unassembled WGS sequence"/>
</dbReference>